<dbReference type="OrthoDB" id="166611at2759"/>
<sequence length="424" mass="46466">MGGILPPENFAQASAVDERIARIVALTEERAQLVAALASAHAATQDLHEYLAKQLHAEAEDRQRAVSRAVERAIADSRQAEAEQRKVAAQREQELLSIIDALRAEVRLREADLVELRAFRDERERFEAMLAHAREALEDEQKARREEVARLEREHLVETDGVKKEMLRRVQAAKASFGTIAGEVLERSMQSTVIEHHLMGRELIEQAQATDTTLAENTRLRARNAELRRAAELLEQQVHAHARRAHAAHRLLEGHQRDAAQIGATTDELTRRALDAERALRCASIVASPTVSSARVAPSGVGELDYTMSPRARPHRPYSAHHAVNVNEAHALTPRAARSHAAMGGLALRGASRLSPASACAMSTGASSAQSRAPTALPFDVHNLLAARPPPVGANRPKPPPPPSGPTVIHRPLSRTRHRPMSAR</sequence>
<keyword evidence="6" id="KW-0966">Cell projection</keyword>
<keyword evidence="10" id="KW-1185">Reference proteome</keyword>
<accession>A0A8J5XGZ1</accession>
<dbReference type="Proteomes" id="UP000751190">
    <property type="component" value="Unassembled WGS sequence"/>
</dbReference>
<organism evidence="9 10">
    <name type="scientific">Diacronema lutheri</name>
    <name type="common">Unicellular marine alga</name>
    <name type="synonym">Monochrysis lutheri</name>
    <dbReference type="NCBI Taxonomy" id="2081491"/>
    <lineage>
        <taxon>Eukaryota</taxon>
        <taxon>Haptista</taxon>
        <taxon>Haptophyta</taxon>
        <taxon>Pavlovophyceae</taxon>
        <taxon>Pavlovales</taxon>
        <taxon>Pavlovaceae</taxon>
        <taxon>Diacronema</taxon>
    </lineage>
</organism>
<keyword evidence="5" id="KW-0969">Cilium</keyword>
<comment type="subcellular location">
    <subcellularLocation>
        <location evidence="1">Cell projection</location>
        <location evidence="1">Cilium</location>
    </subcellularLocation>
</comment>
<evidence type="ECO:0000256" key="7">
    <source>
        <dbReference type="SAM" id="Coils"/>
    </source>
</evidence>
<dbReference type="PANTHER" id="PTHR31954:SF1">
    <property type="entry name" value="CILIA- AND FLAGELLA-ASSOCIATED PROTEIN 157"/>
    <property type="match status" value="1"/>
</dbReference>
<proteinExistence type="inferred from homology"/>
<reference evidence="9" key="1">
    <citation type="submission" date="2021-05" db="EMBL/GenBank/DDBJ databases">
        <title>The genome of the haptophyte Pavlova lutheri (Diacronema luteri, Pavlovales) - a model for lipid biosynthesis in eukaryotic algae.</title>
        <authorList>
            <person name="Hulatt C.J."/>
            <person name="Posewitz M.C."/>
        </authorList>
    </citation>
    <scope>NUCLEOTIDE SEQUENCE</scope>
    <source>
        <strain evidence="9">NIVA-4/92</strain>
    </source>
</reference>
<feature type="compositionally biased region" description="Pro residues" evidence="8">
    <location>
        <begin position="388"/>
        <end position="405"/>
    </location>
</feature>
<feature type="region of interest" description="Disordered" evidence="8">
    <location>
        <begin position="382"/>
        <end position="424"/>
    </location>
</feature>
<feature type="coiled-coil region" evidence="7">
    <location>
        <begin position="116"/>
        <end position="154"/>
    </location>
</feature>
<dbReference type="EMBL" id="JAGTXO010000004">
    <property type="protein sequence ID" value="KAG8468686.1"/>
    <property type="molecule type" value="Genomic_DNA"/>
</dbReference>
<evidence type="ECO:0000256" key="1">
    <source>
        <dbReference type="ARBA" id="ARBA00004138"/>
    </source>
</evidence>
<feature type="coiled-coil region" evidence="7">
    <location>
        <begin position="217"/>
        <end position="244"/>
    </location>
</feature>
<evidence type="ECO:0000256" key="5">
    <source>
        <dbReference type="ARBA" id="ARBA00023069"/>
    </source>
</evidence>
<dbReference type="InterPro" id="IPR038844">
    <property type="entry name" value="CFAP157"/>
</dbReference>
<dbReference type="PANTHER" id="PTHR31954">
    <property type="entry name" value="CILIA- AND FLAGELLA-ASSOCIATED PROTEIN 157"/>
    <property type="match status" value="1"/>
</dbReference>
<comment type="similarity">
    <text evidence="2">Belongs to the CFAP157 family.</text>
</comment>
<evidence type="ECO:0000256" key="6">
    <source>
        <dbReference type="ARBA" id="ARBA00023273"/>
    </source>
</evidence>
<protein>
    <recommendedName>
        <fullName evidence="3">Cilia- and flagella-associated protein 157</fullName>
    </recommendedName>
</protein>
<evidence type="ECO:0000256" key="4">
    <source>
        <dbReference type="ARBA" id="ARBA00023054"/>
    </source>
</evidence>
<dbReference type="GO" id="GO:0008017">
    <property type="term" value="F:microtubule binding"/>
    <property type="evidence" value="ECO:0007669"/>
    <property type="project" value="TreeGrafter"/>
</dbReference>
<evidence type="ECO:0000256" key="2">
    <source>
        <dbReference type="ARBA" id="ARBA00010841"/>
    </source>
</evidence>
<evidence type="ECO:0000256" key="8">
    <source>
        <dbReference type="SAM" id="MobiDB-lite"/>
    </source>
</evidence>
<keyword evidence="4 7" id="KW-0175">Coiled coil</keyword>
<dbReference type="GO" id="GO:0036064">
    <property type="term" value="C:ciliary basal body"/>
    <property type="evidence" value="ECO:0007669"/>
    <property type="project" value="TreeGrafter"/>
</dbReference>
<gene>
    <name evidence="9" type="ORF">KFE25_013769</name>
</gene>
<name>A0A8J5XGZ1_DIALT</name>
<dbReference type="AlphaFoldDB" id="A0A8J5XGZ1"/>
<comment type="caution">
    <text evidence="9">The sequence shown here is derived from an EMBL/GenBank/DDBJ whole genome shotgun (WGS) entry which is preliminary data.</text>
</comment>
<evidence type="ECO:0000313" key="10">
    <source>
        <dbReference type="Proteomes" id="UP000751190"/>
    </source>
</evidence>
<evidence type="ECO:0000313" key="9">
    <source>
        <dbReference type="EMBL" id="KAG8468686.1"/>
    </source>
</evidence>
<feature type="compositionally biased region" description="Basic residues" evidence="8">
    <location>
        <begin position="412"/>
        <end position="424"/>
    </location>
</feature>
<evidence type="ECO:0000256" key="3">
    <source>
        <dbReference type="ARBA" id="ARBA00014087"/>
    </source>
</evidence>